<dbReference type="EMBL" id="JAAMPI010000115">
    <property type="protein sequence ID" value="KAF4635505.1"/>
    <property type="molecule type" value="Genomic_DNA"/>
</dbReference>
<comment type="caution">
    <text evidence="2">The sequence shown here is derived from an EMBL/GenBank/DDBJ whole genome shotgun (WGS) entry which is preliminary data.</text>
</comment>
<feature type="region of interest" description="Disordered" evidence="1">
    <location>
        <begin position="351"/>
        <end position="370"/>
    </location>
</feature>
<feature type="region of interest" description="Disordered" evidence="1">
    <location>
        <begin position="377"/>
        <end position="439"/>
    </location>
</feature>
<evidence type="ECO:0000313" key="2">
    <source>
        <dbReference type="EMBL" id="KAF4635505.1"/>
    </source>
</evidence>
<organism evidence="2 3">
    <name type="scientific">Cudoniella acicularis</name>
    <dbReference type="NCBI Taxonomy" id="354080"/>
    <lineage>
        <taxon>Eukaryota</taxon>
        <taxon>Fungi</taxon>
        <taxon>Dikarya</taxon>
        <taxon>Ascomycota</taxon>
        <taxon>Pezizomycotina</taxon>
        <taxon>Leotiomycetes</taxon>
        <taxon>Helotiales</taxon>
        <taxon>Tricladiaceae</taxon>
        <taxon>Cudoniella</taxon>
    </lineage>
</organism>
<accession>A0A8H4W8H6</accession>
<feature type="compositionally biased region" description="Polar residues" evidence="1">
    <location>
        <begin position="377"/>
        <end position="394"/>
    </location>
</feature>
<feature type="compositionally biased region" description="Acidic residues" evidence="1">
    <location>
        <begin position="603"/>
        <end position="623"/>
    </location>
</feature>
<feature type="region of interest" description="Disordered" evidence="1">
    <location>
        <begin position="232"/>
        <end position="267"/>
    </location>
</feature>
<feature type="region of interest" description="Disordered" evidence="1">
    <location>
        <begin position="159"/>
        <end position="182"/>
    </location>
</feature>
<feature type="compositionally biased region" description="Polar residues" evidence="1">
    <location>
        <begin position="424"/>
        <end position="439"/>
    </location>
</feature>
<proteinExistence type="predicted"/>
<name>A0A8H4W8H6_9HELO</name>
<dbReference type="Proteomes" id="UP000566819">
    <property type="component" value="Unassembled WGS sequence"/>
</dbReference>
<dbReference type="AlphaFoldDB" id="A0A8H4W8H6"/>
<feature type="region of interest" description="Disordered" evidence="1">
    <location>
        <begin position="79"/>
        <end position="128"/>
    </location>
</feature>
<keyword evidence="3" id="KW-1185">Reference proteome</keyword>
<feature type="compositionally biased region" description="Low complexity" evidence="1">
    <location>
        <begin position="91"/>
        <end position="121"/>
    </location>
</feature>
<evidence type="ECO:0000256" key="1">
    <source>
        <dbReference type="SAM" id="MobiDB-lite"/>
    </source>
</evidence>
<gene>
    <name evidence="2" type="ORF">G7Y89_g2589</name>
</gene>
<feature type="compositionally biased region" description="Polar residues" evidence="1">
    <location>
        <begin position="236"/>
        <end position="267"/>
    </location>
</feature>
<sequence length="646" mass="70388">MRCSSNDKQTGGPMDEYLEFDFSAHFGPNHDLLESLYSRSNSQGGTSDNGESPYQYFYGNLSGNVEQQLKVVTENNEVTGPKENTFKESPTNTFNNTFNDTTSDALNDASHSASHDASNGSQSSYTLSVSTDQNQLIQFGHSGDFHQGETIGNFHDTSPSISGTSELLHPTHNPYPTSDETTQAPLSTTWVLLLQPYVQQQVNNPGTSYTGAGLVGRNENQQVVKINAMSPHSPVLHTTSSSQGDTAGTQIHPPQSESSLGGYQTTAKQISRGTLPPNFIPSNFASDLGYGLEPQQNMGVRNLQNMISSAPWGPRAYHYGLDPRQSMRDQPYVGAYNLKQTQIQSMAISQVGNVSRPQGSLPPRTTSAQTVAHGSQNYNGMVTATPGTLHQAQGPQKRDRRVKSSRTAPEQIPSPLQKNPRHVSASSSSPPNDAQETVGNAQTQITAYHSSCKRKDGYNISGTILKLHNPEPLEPVRVFPGDPSLPRYPAGFNKNRMEKHEALTKWMMETNKMGALGAPLSNNMAAEAWLNGEGSKCRTKFEAWEKKKDTARLAIINRAEGLAKRRKKASDRREAARAAAAVQGPSVANAIENDDTAPVGEEQQQEEEEETADLEEGESDVEEPLASRKRKRAATTATSSKRARKN</sequence>
<feature type="region of interest" description="Disordered" evidence="1">
    <location>
        <begin position="564"/>
        <end position="646"/>
    </location>
</feature>
<protein>
    <submittedName>
        <fullName evidence="2">Uncharacterized protein</fullName>
    </submittedName>
</protein>
<evidence type="ECO:0000313" key="3">
    <source>
        <dbReference type="Proteomes" id="UP000566819"/>
    </source>
</evidence>
<reference evidence="2 3" key="1">
    <citation type="submission" date="2020-03" db="EMBL/GenBank/DDBJ databases">
        <title>Draft Genome Sequence of Cudoniella acicularis.</title>
        <authorList>
            <person name="Buettner E."/>
            <person name="Kellner H."/>
        </authorList>
    </citation>
    <scope>NUCLEOTIDE SEQUENCE [LARGE SCALE GENOMIC DNA]</scope>
    <source>
        <strain evidence="2 3">DSM 108380</strain>
    </source>
</reference>